<dbReference type="InterPro" id="IPR032135">
    <property type="entry name" value="DUF4817"/>
</dbReference>
<evidence type="ECO:0000259" key="1">
    <source>
        <dbReference type="Pfam" id="PF16087"/>
    </source>
</evidence>
<organism evidence="2 3">
    <name type="scientific">Aquatica leii</name>
    <dbReference type="NCBI Taxonomy" id="1421715"/>
    <lineage>
        <taxon>Eukaryota</taxon>
        <taxon>Metazoa</taxon>
        <taxon>Ecdysozoa</taxon>
        <taxon>Arthropoda</taxon>
        <taxon>Hexapoda</taxon>
        <taxon>Insecta</taxon>
        <taxon>Pterygota</taxon>
        <taxon>Neoptera</taxon>
        <taxon>Endopterygota</taxon>
        <taxon>Coleoptera</taxon>
        <taxon>Polyphaga</taxon>
        <taxon>Elateriformia</taxon>
        <taxon>Elateroidea</taxon>
        <taxon>Lampyridae</taxon>
        <taxon>Luciolinae</taxon>
        <taxon>Aquatica</taxon>
    </lineage>
</organism>
<accession>A0AAN7S9Z5</accession>
<dbReference type="Proteomes" id="UP001353858">
    <property type="component" value="Unassembled WGS sequence"/>
</dbReference>
<dbReference type="AlphaFoldDB" id="A0AAN7S9Z5"/>
<dbReference type="EMBL" id="JARPUR010000002">
    <property type="protein sequence ID" value="KAK4880861.1"/>
    <property type="molecule type" value="Genomic_DNA"/>
</dbReference>
<sequence length="164" mass="18810">MPAVFTHTEYADIVFIYGYCNGSAFAAVAEYRRRFPNRRIPTKDVFVQTFNSLSERGMVPSANIVSERANRQPANEEVNILEAVEGSPTTSTRRISVRLKVPRTRVQRTLHRYGLHPYHLQRVQHLHQGDAARALQDIQNATSESYITSLTKKRLHSLENNQIF</sequence>
<dbReference type="PANTHER" id="PTHR47326:SF1">
    <property type="entry name" value="HTH PSQ-TYPE DOMAIN-CONTAINING PROTEIN"/>
    <property type="match status" value="1"/>
</dbReference>
<gene>
    <name evidence="2" type="ORF">RN001_004180</name>
</gene>
<protein>
    <recommendedName>
        <fullName evidence="1">DUF4817 domain-containing protein</fullName>
    </recommendedName>
</protein>
<keyword evidence="3" id="KW-1185">Reference proteome</keyword>
<feature type="domain" description="DUF4817" evidence="1">
    <location>
        <begin position="7"/>
        <end position="59"/>
    </location>
</feature>
<name>A0AAN7S9Z5_9COLE</name>
<dbReference type="PANTHER" id="PTHR47326">
    <property type="entry name" value="TRANSPOSABLE ELEMENT TC3 TRANSPOSASE-LIKE PROTEIN"/>
    <property type="match status" value="1"/>
</dbReference>
<comment type="caution">
    <text evidence="2">The sequence shown here is derived from an EMBL/GenBank/DDBJ whole genome shotgun (WGS) entry which is preliminary data.</text>
</comment>
<dbReference type="Pfam" id="PF16087">
    <property type="entry name" value="DUF4817"/>
    <property type="match status" value="1"/>
</dbReference>
<reference evidence="3" key="1">
    <citation type="submission" date="2023-01" db="EMBL/GenBank/DDBJ databases">
        <title>Key to firefly adult light organ development and bioluminescence: homeobox transcription factors regulate luciferase expression and transportation to peroxisome.</title>
        <authorList>
            <person name="Fu X."/>
        </authorList>
    </citation>
    <scope>NUCLEOTIDE SEQUENCE [LARGE SCALE GENOMIC DNA]</scope>
</reference>
<proteinExistence type="predicted"/>
<evidence type="ECO:0000313" key="3">
    <source>
        <dbReference type="Proteomes" id="UP001353858"/>
    </source>
</evidence>
<evidence type="ECO:0000313" key="2">
    <source>
        <dbReference type="EMBL" id="KAK4880861.1"/>
    </source>
</evidence>